<evidence type="ECO:0000313" key="2">
    <source>
        <dbReference type="EMBL" id="KAI1871111.1"/>
    </source>
</evidence>
<dbReference type="PANTHER" id="PTHR38788">
    <property type="entry name" value="CLR5 DOMAIN-CONTAINING PROTEIN"/>
    <property type="match status" value="1"/>
</dbReference>
<gene>
    <name evidence="2" type="ORF">JX265_006151</name>
</gene>
<proteinExistence type="predicted"/>
<dbReference type="PANTHER" id="PTHR38788:SF3">
    <property type="entry name" value="CLR5 DOMAIN-CONTAINING PROTEIN"/>
    <property type="match status" value="1"/>
</dbReference>
<evidence type="ECO:0000313" key="3">
    <source>
        <dbReference type="Proteomes" id="UP000829685"/>
    </source>
</evidence>
<feature type="domain" description="Clr5" evidence="1">
    <location>
        <begin position="13"/>
        <end position="65"/>
    </location>
</feature>
<evidence type="ECO:0000259" key="1">
    <source>
        <dbReference type="Pfam" id="PF14420"/>
    </source>
</evidence>
<sequence>MKKVSNHSRFENNERWDAHKDIIEHLYCTLDKPLGEVTQVLREQYDFHATQRMYKARLKKWGFRKYLSKEEFLEAQRQTHSGTAVLPVAQGRQLGSRRLKAAIELANRRRRIGTCAKRLTAPDSIRLPEGALYEMQRYLLVSFEQQRWDHSKFDFFQNATCEWAHDIREAGLQISKRDNRALGFQLIDQCCARFQSVLRQQESLLIWAIHLGIIALAEAMNDQAALTLVRFMVGMCSIELGSNHPLTILCARFQMMGIDQVKASFTSMVRAHLEVFRKQLGSTNVYIALARLVVAQWLYSTGLMSFDASLREVRRVFLDLKGSPGGDGDSAFGLTWVGSLLAGWLMASRQYADARAALQDMKQWHRERGLTYDEKELPCFQAIRAAIKDNLVEHNMKGSSPSSISGLPTDHQLTEITISQKSKLSSPTAMMVKSEAADCYETLQPGELELLFHGDDNSKMGDPHLWDIAREYYFEPSRRGKEFWQLQAMSLRTRALEK</sequence>
<accession>A0A9Q0APN2</accession>
<protein>
    <recommendedName>
        <fullName evidence="1">Clr5 domain-containing protein</fullName>
    </recommendedName>
</protein>
<dbReference type="InterPro" id="IPR025676">
    <property type="entry name" value="Clr5_dom"/>
</dbReference>
<dbReference type="Proteomes" id="UP000829685">
    <property type="component" value="Unassembled WGS sequence"/>
</dbReference>
<reference evidence="2" key="1">
    <citation type="submission" date="2021-03" db="EMBL/GenBank/DDBJ databases">
        <title>Revisited historic fungal species revealed as producer of novel bioactive compounds through whole genome sequencing and comparative genomics.</title>
        <authorList>
            <person name="Vignolle G.A."/>
            <person name="Hochenegger N."/>
            <person name="Mach R.L."/>
            <person name="Mach-Aigner A.R."/>
            <person name="Javad Rahimi M."/>
            <person name="Salim K.A."/>
            <person name="Chan C.M."/>
            <person name="Lim L.B.L."/>
            <person name="Cai F."/>
            <person name="Druzhinina I.S."/>
            <person name="U'Ren J.M."/>
            <person name="Derntl C."/>
        </authorList>
    </citation>
    <scope>NUCLEOTIDE SEQUENCE</scope>
    <source>
        <strain evidence="2">TUCIM 5799</strain>
    </source>
</reference>
<organism evidence="2 3">
    <name type="scientific">Neoarthrinium moseri</name>
    <dbReference type="NCBI Taxonomy" id="1658444"/>
    <lineage>
        <taxon>Eukaryota</taxon>
        <taxon>Fungi</taxon>
        <taxon>Dikarya</taxon>
        <taxon>Ascomycota</taxon>
        <taxon>Pezizomycotina</taxon>
        <taxon>Sordariomycetes</taxon>
        <taxon>Xylariomycetidae</taxon>
        <taxon>Amphisphaeriales</taxon>
        <taxon>Apiosporaceae</taxon>
        <taxon>Neoarthrinium</taxon>
    </lineage>
</organism>
<name>A0A9Q0APN2_9PEZI</name>
<dbReference type="Pfam" id="PF14420">
    <property type="entry name" value="Clr5"/>
    <property type="match status" value="1"/>
</dbReference>
<dbReference type="AlphaFoldDB" id="A0A9Q0APN2"/>
<comment type="caution">
    <text evidence="2">The sequence shown here is derived from an EMBL/GenBank/DDBJ whole genome shotgun (WGS) entry which is preliminary data.</text>
</comment>
<keyword evidence="3" id="KW-1185">Reference proteome</keyword>
<dbReference type="EMBL" id="JAFIMR010000013">
    <property type="protein sequence ID" value="KAI1871111.1"/>
    <property type="molecule type" value="Genomic_DNA"/>
</dbReference>